<dbReference type="InterPro" id="IPR036396">
    <property type="entry name" value="Cyt_P450_sf"/>
</dbReference>
<keyword evidence="4" id="KW-0812">Transmembrane</keyword>
<evidence type="ECO:0000256" key="1">
    <source>
        <dbReference type="ARBA" id="ARBA00010617"/>
    </source>
</evidence>
<dbReference type="RefSeq" id="XP_006824105.1">
    <property type="nucleotide sequence ID" value="XM_006824042.1"/>
</dbReference>
<dbReference type="Pfam" id="PF00067">
    <property type="entry name" value="p450"/>
    <property type="match status" value="1"/>
</dbReference>
<evidence type="ECO:0000256" key="4">
    <source>
        <dbReference type="SAM" id="Phobius"/>
    </source>
</evidence>
<dbReference type="GeneID" id="102807897"/>
<dbReference type="CDD" id="cd00302">
    <property type="entry name" value="cytochrome_P450"/>
    <property type="match status" value="1"/>
</dbReference>
<reference evidence="6" key="1">
    <citation type="submission" date="2025-08" db="UniProtKB">
        <authorList>
            <consortium name="RefSeq"/>
        </authorList>
    </citation>
    <scope>IDENTIFICATION</scope>
    <source>
        <tissue evidence="6">Testes</tissue>
    </source>
</reference>
<dbReference type="InterPro" id="IPR001128">
    <property type="entry name" value="Cyt_P450"/>
</dbReference>
<dbReference type="InterPro" id="IPR052666">
    <property type="entry name" value="CYP450_20A1-like"/>
</dbReference>
<gene>
    <name evidence="6" type="primary">LOC102807897</name>
</gene>
<evidence type="ECO:0000256" key="3">
    <source>
        <dbReference type="ARBA" id="ARBA00023004"/>
    </source>
</evidence>
<dbReference type="PRINTS" id="PR00465">
    <property type="entry name" value="EP450IV"/>
</dbReference>
<name>A0ABM0MVR4_SACKO</name>
<evidence type="ECO:0000313" key="5">
    <source>
        <dbReference type="Proteomes" id="UP000694865"/>
    </source>
</evidence>
<dbReference type="PANTHER" id="PTHR24280:SF4">
    <property type="entry name" value="CYTOCHROME P450 20A1"/>
    <property type="match status" value="1"/>
</dbReference>
<keyword evidence="4" id="KW-0472">Membrane</keyword>
<organism evidence="5 6">
    <name type="scientific">Saccoglossus kowalevskii</name>
    <name type="common">Acorn worm</name>
    <dbReference type="NCBI Taxonomy" id="10224"/>
    <lineage>
        <taxon>Eukaryota</taxon>
        <taxon>Metazoa</taxon>
        <taxon>Hemichordata</taxon>
        <taxon>Enteropneusta</taxon>
        <taxon>Harrimaniidae</taxon>
        <taxon>Saccoglossus</taxon>
    </lineage>
</organism>
<keyword evidence="5" id="KW-1185">Reference proteome</keyword>
<evidence type="ECO:0000256" key="2">
    <source>
        <dbReference type="ARBA" id="ARBA00022723"/>
    </source>
</evidence>
<evidence type="ECO:0000313" key="6">
    <source>
        <dbReference type="RefSeq" id="XP_006824105.1"/>
    </source>
</evidence>
<dbReference type="Gene3D" id="1.10.630.10">
    <property type="entry name" value="Cytochrome P450"/>
    <property type="match status" value="1"/>
</dbReference>
<sequence>MTSLKSREGNSADIKAAGSMHQFLMTLHFKYGHIAVFWHKKIRVVSLAYPEAWKDVIKLFDRPGEIFEFVNCLIGSKSIQFANGDEGKQRRHIHDKSFTHRAIENYYNSFQKAADDATDKIGLLPPYDHINLTEHMSMFAMNAVNRAIFGDFFKDDNHAITLLRHYEKSTMRLLSSFPALKKWHDFIRSLIQHRRDNPPDVDEDWTFIDNLMENSSTEEQLFSDVITYYIAGFHTTTFTLVWIIYFMCKDQSVQAKLHEELLRVLGQDQNVNNVNIKHLQYMRQVIDKSMRCSLIAPFGARVKIKKDMNIQGYTIPKETPMMQAFGVVHRDEKIWPDPERFDPGRFSLEGCRKRHALAFTPFGFAGKRKCPAFRFSYAEICVFLSTLCRKYKFQLVEGQTIGRKYGFVTTPSDDVWVTVTKRE</sequence>
<protein>
    <submittedName>
        <fullName evidence="6">Cytochrome P450 20A1-like</fullName>
    </submittedName>
</protein>
<dbReference type="InterPro" id="IPR002403">
    <property type="entry name" value="Cyt_P450_E_grp-IV"/>
</dbReference>
<keyword evidence="4" id="KW-1133">Transmembrane helix</keyword>
<accession>A0ABM0MVR4</accession>
<comment type="similarity">
    <text evidence="1">Belongs to the cytochrome P450 family.</text>
</comment>
<feature type="transmembrane region" description="Helical" evidence="4">
    <location>
        <begin position="226"/>
        <end position="248"/>
    </location>
</feature>
<dbReference type="SUPFAM" id="SSF48264">
    <property type="entry name" value="Cytochrome P450"/>
    <property type="match status" value="1"/>
</dbReference>
<dbReference type="Proteomes" id="UP000694865">
    <property type="component" value="Unplaced"/>
</dbReference>
<keyword evidence="3" id="KW-0408">Iron</keyword>
<keyword evidence="2" id="KW-0479">Metal-binding</keyword>
<proteinExistence type="inferred from homology"/>
<dbReference type="PANTHER" id="PTHR24280">
    <property type="entry name" value="CYTOCHROME P450 20A1"/>
    <property type="match status" value="1"/>
</dbReference>